<proteinExistence type="predicted"/>
<evidence type="ECO:0000313" key="2">
    <source>
        <dbReference type="Proteomes" id="UP000014672"/>
    </source>
</evidence>
<accession>A0A806JED8</accession>
<reference evidence="1 2" key="1">
    <citation type="journal article" date="2013" name="PLoS ONE">
        <title>Complete Genome Analysis of a Haemophilus parasuis Serovar 12 Strain from China.</title>
        <authorList>
            <person name="Li Y."/>
            <person name="Kwok A.H."/>
            <person name="Jiang J."/>
            <person name="Zou Y."/>
            <person name="Zheng F."/>
            <person name="Chen P."/>
            <person name="Hou C."/>
            <person name="Leung F.C."/>
            <person name="Jiang P."/>
        </authorList>
    </citation>
    <scope>NUCLEOTIDE SEQUENCE [LARGE SCALE GENOMIC DNA]</scope>
    <source>
        <strain evidence="1 2">ZJ0906</strain>
    </source>
</reference>
<name>A0A806JED8_GLAPU</name>
<protein>
    <recommendedName>
        <fullName evidence="3">Transposase</fullName>
    </recommendedName>
</protein>
<evidence type="ECO:0008006" key="3">
    <source>
        <dbReference type="Google" id="ProtNLM"/>
    </source>
</evidence>
<dbReference type="KEGG" id="hpaz:K756_06320"/>
<sequence>MSKSYLSQYKQNKLIELFVADITARTAAELINVNKATAAYYFHRL</sequence>
<evidence type="ECO:0000313" key="1">
    <source>
        <dbReference type="EMBL" id="AGO16442.1"/>
    </source>
</evidence>
<dbReference type="AlphaFoldDB" id="A0A806JED8"/>
<organism evidence="1 2">
    <name type="scientific">Glaesserella parasuis ZJ0906</name>
    <dbReference type="NCBI Taxonomy" id="1322346"/>
    <lineage>
        <taxon>Bacteria</taxon>
        <taxon>Pseudomonadati</taxon>
        <taxon>Pseudomonadota</taxon>
        <taxon>Gammaproteobacteria</taxon>
        <taxon>Pasteurellales</taxon>
        <taxon>Pasteurellaceae</taxon>
        <taxon>Glaesserella</taxon>
    </lineage>
</organism>
<gene>
    <name evidence="1" type="ORF">K756_06320</name>
</gene>
<dbReference type="EMBL" id="CP005384">
    <property type="protein sequence ID" value="AGO16442.1"/>
    <property type="molecule type" value="Genomic_DNA"/>
</dbReference>
<dbReference type="Proteomes" id="UP000014672">
    <property type="component" value="Chromosome"/>
</dbReference>